<dbReference type="Gene3D" id="3.40.50.180">
    <property type="entry name" value="Methylesterase CheB, C-terminal domain"/>
    <property type="match status" value="1"/>
</dbReference>
<evidence type="ECO:0000259" key="3">
    <source>
        <dbReference type="PROSITE" id="PS50122"/>
    </source>
</evidence>
<dbReference type="GO" id="GO:0000156">
    <property type="term" value="F:phosphorelay response regulator activity"/>
    <property type="evidence" value="ECO:0007669"/>
    <property type="project" value="InterPro"/>
</dbReference>
<dbReference type="GO" id="GO:0005737">
    <property type="term" value="C:cytoplasm"/>
    <property type="evidence" value="ECO:0007669"/>
    <property type="project" value="InterPro"/>
</dbReference>
<accession>A0A344J337</accession>
<dbReference type="EMBL" id="CP029556">
    <property type="protein sequence ID" value="AXA83447.1"/>
    <property type="molecule type" value="Genomic_DNA"/>
</dbReference>
<dbReference type="AlphaFoldDB" id="A0A344J337"/>
<dbReference type="Proteomes" id="UP000251842">
    <property type="component" value="Chromosome"/>
</dbReference>
<dbReference type="InterPro" id="IPR035909">
    <property type="entry name" value="CheB_C"/>
</dbReference>
<feature type="region of interest" description="Disordered" evidence="2">
    <location>
        <begin position="288"/>
        <end position="313"/>
    </location>
</feature>
<feature type="domain" description="CheB-type methylesterase" evidence="3">
    <location>
        <begin position="348"/>
        <end position="509"/>
    </location>
</feature>
<evidence type="ECO:0000313" key="5">
    <source>
        <dbReference type="Proteomes" id="UP000251842"/>
    </source>
</evidence>
<keyword evidence="5" id="KW-1185">Reference proteome</keyword>
<evidence type="ECO:0000256" key="1">
    <source>
        <dbReference type="PROSITE-ProRule" id="PRU00050"/>
    </source>
</evidence>
<feature type="compositionally biased region" description="Low complexity" evidence="2">
    <location>
        <begin position="299"/>
        <end position="309"/>
    </location>
</feature>
<comment type="caution">
    <text evidence="1">Lacks conserved residue(s) required for the propagation of feature annotation.</text>
</comment>
<dbReference type="InterPro" id="IPR000673">
    <property type="entry name" value="Sig_transdc_resp-reg_Me-estase"/>
</dbReference>
<dbReference type="SUPFAM" id="SSF52738">
    <property type="entry name" value="Methylesterase CheB, C-terminal domain"/>
    <property type="match status" value="1"/>
</dbReference>
<proteinExistence type="predicted"/>
<reference evidence="5" key="1">
    <citation type="submission" date="2018-05" db="EMBL/GenBank/DDBJ databases">
        <title>Luteimonas pekinense sp. nov., isolated from human Meibomian gland secretions, Beijing, China.</title>
        <authorList>
            <person name="Wen T."/>
            <person name="Bai H."/>
            <person name="Lv H."/>
        </authorList>
    </citation>
    <scope>NUCLEOTIDE SEQUENCE [LARGE SCALE GENOMIC DNA]</scope>
    <source>
        <strain evidence="5">83-4</strain>
    </source>
</reference>
<gene>
    <name evidence="4" type="ORF">DCD74_00945</name>
</gene>
<dbReference type="PROSITE" id="PS50122">
    <property type="entry name" value="CHEB"/>
    <property type="match status" value="1"/>
</dbReference>
<dbReference type="GO" id="GO:0008984">
    <property type="term" value="F:protein-glutamate methylesterase activity"/>
    <property type="evidence" value="ECO:0007669"/>
    <property type="project" value="InterPro"/>
</dbReference>
<organism evidence="4 5">
    <name type="scientific">Solilutibacter oculi</name>
    <dbReference type="NCBI Taxonomy" id="2698682"/>
    <lineage>
        <taxon>Bacteria</taxon>
        <taxon>Pseudomonadati</taxon>
        <taxon>Pseudomonadota</taxon>
        <taxon>Gammaproteobacteria</taxon>
        <taxon>Lysobacterales</taxon>
        <taxon>Lysobacteraceae</taxon>
        <taxon>Solilutibacter</taxon>
    </lineage>
</organism>
<dbReference type="OrthoDB" id="9793421at2"/>
<name>A0A344J337_9GAMM</name>
<dbReference type="KEGG" id="lue:DCD74_00945"/>
<evidence type="ECO:0000313" key="4">
    <source>
        <dbReference type="EMBL" id="AXA83447.1"/>
    </source>
</evidence>
<evidence type="ECO:0000256" key="2">
    <source>
        <dbReference type="SAM" id="MobiDB-lite"/>
    </source>
</evidence>
<dbReference type="GO" id="GO:0006935">
    <property type="term" value="P:chemotaxis"/>
    <property type="evidence" value="ECO:0007669"/>
    <property type="project" value="InterPro"/>
</dbReference>
<dbReference type="RefSeq" id="WP_112925669.1">
    <property type="nucleotide sequence ID" value="NZ_CP029556.1"/>
</dbReference>
<sequence length="532" mass="56067">MSTADARAVLLARPGEARDRLRTALEQAGIDVVLEADPLAAGPDEIAATGACNLVIAVDAEVEDALERFDPLLADPRYRILFEEAGVVNARDGWDVARWSRHLGAKLLGHGDVLPSGHEGDGDVADADGLDEAAAADAGVFDGVAPDESIVEGTTLPLSTEYTESASDMDLDDVALGGSSAFASIDAPDWSLDVDAGETGEAVSDAADAALPEPPTDAAMDWTRFQDFDAVSDLPAANAPQATEADYRAALAPLEESGLDHDAAYEQIHEEAAQFDRAAPTDRWQDFERPTAEDEAEPAKVAPEAPVAPSDWSLSDEPLSIATETAPASEDISPFNARIANFALVEEHVPGEGAIVLVGGIGGPDPLRQILQQLKPGLGVPVLVQQWLDGGQYDRLVRQMDRATDLPVQLATPGEALKPAHVYIVPVAVGLDRDANGEMMFTEAETRGFADLLSALPAASSGVFLLSGSGEEFVEPVLRFQQSGGRIYAQAAEGCYDHAVPALLISRGAEAQLPSVLASQLAARWQQQDSEE</sequence>
<dbReference type="Pfam" id="PF01339">
    <property type="entry name" value="CheB_methylest"/>
    <property type="match status" value="1"/>
</dbReference>
<protein>
    <recommendedName>
        <fullName evidence="3">CheB-type methylesterase domain-containing protein</fullName>
    </recommendedName>
</protein>